<proteinExistence type="inferred from homology"/>
<feature type="region of interest" description="Disordered" evidence="6">
    <location>
        <begin position="565"/>
        <end position="638"/>
    </location>
</feature>
<comment type="similarity">
    <text evidence="1">Belongs to the peptidase S28 family.</text>
</comment>
<feature type="compositionally biased region" description="Low complexity" evidence="6">
    <location>
        <begin position="580"/>
        <end position="598"/>
    </location>
</feature>
<feature type="compositionally biased region" description="Basic and acidic residues" evidence="6">
    <location>
        <begin position="565"/>
        <end position="575"/>
    </location>
</feature>
<evidence type="ECO:0000313" key="8">
    <source>
        <dbReference type="EMBL" id="GFR48295.1"/>
    </source>
</evidence>
<evidence type="ECO:0000256" key="2">
    <source>
        <dbReference type="ARBA" id="ARBA00022670"/>
    </source>
</evidence>
<keyword evidence="4" id="KW-0378">Hydrolase</keyword>
<dbReference type="Pfam" id="PF05577">
    <property type="entry name" value="Peptidase_S28"/>
    <property type="match status" value="2"/>
</dbReference>
<feature type="chain" id="PRO_5042245407" description="Lysosomal Pro-X carboxypeptidase" evidence="7">
    <location>
        <begin position="26"/>
        <end position="638"/>
    </location>
</feature>
<dbReference type="Proteomes" id="UP001054857">
    <property type="component" value="Unassembled WGS sequence"/>
</dbReference>
<evidence type="ECO:0008006" key="10">
    <source>
        <dbReference type="Google" id="ProtNLM"/>
    </source>
</evidence>
<sequence>MRGDRAACLAWALLMLALLAPSCLASRNRSRRRPTALHNDAVWSSGCLKESWYTQRLDHFRQHPGGKEQPTFQQRYFICDRYWSQSPGGARGPIFFYAGNEADVTLYVNATGLIWENAERFGALILFAEHRYYGETQPFGPDSWSVDPSYLSVEQALADYARLLWHLKRQLAAESSAVIAFGGSYGGMLAAWLRTKYPHLVAGAVAASAPVGAFPGVPGWEPSRFWQVVTYDATASAGAASDCASNVRLGFQSVLNLGRTAAGRAMLSRLLRLCGELPDEEAVLDVAYWLQGAFDAFAMGNYPYPSAYISDDPAHPLPAWPMRAACMHMSSILPAPNTTTSASSSASGFSSSSSSASPSSSTSSSSSETSTPATAASSAAASHAASNDTPQLASSKFVEALRDAAGVLYNVTGDVSCYEVQTSGPAAGNQGPWDYQWCTELMGQELPYYPATGVSDMFWNQGGFNWDALDEHCRQSWGVTPRADWSAFTYGGLNYRYASNIAFSNGLYDPWSSFGLLTNASDTVVAIIIPEGAHHLDLMYSHPADPPSVTAARLTEMQLVRSWIEQHDARRREDATTNQSSSRTDGGAAAAASAAGSTGKRGGLGSGGGKSRRSSSSSSSSSGVGGRAGLDTGIASSS</sequence>
<keyword evidence="5" id="KW-0325">Glycoprotein</keyword>
<dbReference type="PANTHER" id="PTHR11010">
    <property type="entry name" value="PROTEASE S28 PRO-X CARBOXYPEPTIDASE-RELATED"/>
    <property type="match status" value="1"/>
</dbReference>
<organism evidence="8 9">
    <name type="scientific">Astrephomene gubernaculifera</name>
    <dbReference type="NCBI Taxonomy" id="47775"/>
    <lineage>
        <taxon>Eukaryota</taxon>
        <taxon>Viridiplantae</taxon>
        <taxon>Chlorophyta</taxon>
        <taxon>core chlorophytes</taxon>
        <taxon>Chlorophyceae</taxon>
        <taxon>CS clade</taxon>
        <taxon>Chlamydomonadales</taxon>
        <taxon>Astrephomenaceae</taxon>
        <taxon>Astrephomene</taxon>
    </lineage>
</organism>
<feature type="region of interest" description="Disordered" evidence="6">
    <location>
        <begin position="343"/>
        <end position="387"/>
    </location>
</feature>
<dbReference type="Gene3D" id="3.40.50.1820">
    <property type="entry name" value="alpha/beta hydrolase"/>
    <property type="match status" value="2"/>
</dbReference>
<gene>
    <name evidence="8" type="ORF">Agub_g10174</name>
</gene>
<evidence type="ECO:0000313" key="9">
    <source>
        <dbReference type="Proteomes" id="UP001054857"/>
    </source>
</evidence>
<evidence type="ECO:0000256" key="6">
    <source>
        <dbReference type="SAM" id="MobiDB-lite"/>
    </source>
</evidence>
<dbReference type="InterPro" id="IPR008758">
    <property type="entry name" value="Peptidase_S28"/>
</dbReference>
<evidence type="ECO:0000256" key="1">
    <source>
        <dbReference type="ARBA" id="ARBA00011079"/>
    </source>
</evidence>
<dbReference type="SUPFAM" id="SSF53474">
    <property type="entry name" value="alpha/beta-Hydrolases"/>
    <property type="match status" value="1"/>
</dbReference>
<dbReference type="AlphaFoldDB" id="A0AAD3DUF8"/>
<dbReference type="GO" id="GO:0006508">
    <property type="term" value="P:proteolysis"/>
    <property type="evidence" value="ECO:0007669"/>
    <property type="project" value="UniProtKB-KW"/>
</dbReference>
<reference evidence="8 9" key="1">
    <citation type="journal article" date="2021" name="Sci. Rep.">
        <title>Genome sequencing of the multicellular alga Astrephomene provides insights into convergent evolution of germ-soma differentiation.</title>
        <authorList>
            <person name="Yamashita S."/>
            <person name="Yamamoto K."/>
            <person name="Matsuzaki R."/>
            <person name="Suzuki S."/>
            <person name="Yamaguchi H."/>
            <person name="Hirooka S."/>
            <person name="Minakuchi Y."/>
            <person name="Miyagishima S."/>
            <person name="Kawachi M."/>
            <person name="Toyoda A."/>
            <person name="Nozaki H."/>
        </authorList>
    </citation>
    <scope>NUCLEOTIDE SEQUENCE [LARGE SCALE GENOMIC DNA]</scope>
    <source>
        <strain evidence="8 9">NIES-4017</strain>
    </source>
</reference>
<name>A0AAD3DUF8_9CHLO</name>
<evidence type="ECO:0000256" key="5">
    <source>
        <dbReference type="ARBA" id="ARBA00023180"/>
    </source>
</evidence>
<feature type="signal peptide" evidence="7">
    <location>
        <begin position="1"/>
        <end position="25"/>
    </location>
</feature>
<comment type="caution">
    <text evidence="8">The sequence shown here is derived from an EMBL/GenBank/DDBJ whole genome shotgun (WGS) entry which is preliminary data.</text>
</comment>
<evidence type="ECO:0000256" key="7">
    <source>
        <dbReference type="SAM" id="SignalP"/>
    </source>
</evidence>
<dbReference type="GO" id="GO:0008239">
    <property type="term" value="F:dipeptidyl-peptidase activity"/>
    <property type="evidence" value="ECO:0007669"/>
    <property type="project" value="TreeGrafter"/>
</dbReference>
<keyword evidence="2" id="KW-0645">Protease</keyword>
<accession>A0AAD3DUF8</accession>
<feature type="compositionally biased region" description="Low complexity" evidence="6">
    <location>
        <begin position="343"/>
        <end position="386"/>
    </location>
</feature>
<keyword evidence="3 7" id="KW-0732">Signal</keyword>
<dbReference type="InterPro" id="IPR029058">
    <property type="entry name" value="AB_hydrolase_fold"/>
</dbReference>
<evidence type="ECO:0000256" key="4">
    <source>
        <dbReference type="ARBA" id="ARBA00022801"/>
    </source>
</evidence>
<dbReference type="PANTHER" id="PTHR11010:SF38">
    <property type="entry name" value="LYSOSOMAL PRO-X CARBOXYPEPTIDASE"/>
    <property type="match status" value="1"/>
</dbReference>
<feature type="compositionally biased region" description="Gly residues" evidence="6">
    <location>
        <begin position="599"/>
        <end position="609"/>
    </location>
</feature>
<protein>
    <recommendedName>
        <fullName evidence="10">Lysosomal Pro-X carboxypeptidase</fullName>
    </recommendedName>
</protein>
<dbReference type="GO" id="GO:0070008">
    <property type="term" value="F:serine-type exopeptidase activity"/>
    <property type="evidence" value="ECO:0007669"/>
    <property type="project" value="InterPro"/>
</dbReference>
<dbReference type="EMBL" id="BMAR01000023">
    <property type="protein sequence ID" value="GFR48295.1"/>
    <property type="molecule type" value="Genomic_DNA"/>
</dbReference>
<keyword evidence="9" id="KW-1185">Reference proteome</keyword>
<evidence type="ECO:0000256" key="3">
    <source>
        <dbReference type="ARBA" id="ARBA00022729"/>
    </source>
</evidence>